<dbReference type="OrthoDB" id="19653at2759"/>
<comment type="similarity">
    <text evidence="1 6">Belongs to the type-B carboxylesterase/lipase family.</text>
</comment>
<evidence type="ECO:0000259" key="7">
    <source>
        <dbReference type="Pfam" id="PF00135"/>
    </source>
</evidence>
<dbReference type="EC" id="3.1.1.-" evidence="6"/>
<dbReference type="EMBL" id="OV651823">
    <property type="protein sequence ID" value="CAH1101527.1"/>
    <property type="molecule type" value="Genomic_DNA"/>
</dbReference>
<dbReference type="Proteomes" id="UP001153636">
    <property type="component" value="Chromosome 11"/>
</dbReference>
<evidence type="ECO:0000256" key="6">
    <source>
        <dbReference type="RuleBase" id="RU361235"/>
    </source>
</evidence>
<evidence type="ECO:0000256" key="4">
    <source>
        <dbReference type="ARBA" id="ARBA00023157"/>
    </source>
</evidence>
<dbReference type="PANTHER" id="PTHR43142:SF1">
    <property type="entry name" value="CARBOXYLIC ESTER HYDROLASE"/>
    <property type="match status" value="1"/>
</dbReference>
<evidence type="ECO:0000256" key="2">
    <source>
        <dbReference type="ARBA" id="ARBA00022487"/>
    </source>
</evidence>
<evidence type="ECO:0000313" key="9">
    <source>
        <dbReference type="Proteomes" id="UP001153636"/>
    </source>
</evidence>
<evidence type="ECO:0000256" key="3">
    <source>
        <dbReference type="ARBA" id="ARBA00022801"/>
    </source>
</evidence>
<dbReference type="GO" id="GO:0052689">
    <property type="term" value="F:carboxylic ester hydrolase activity"/>
    <property type="evidence" value="ECO:0007669"/>
    <property type="project" value="UniProtKB-KW"/>
</dbReference>
<evidence type="ECO:0000313" key="8">
    <source>
        <dbReference type="EMBL" id="CAH1101527.1"/>
    </source>
</evidence>
<organism evidence="8 9">
    <name type="scientific">Psylliodes chrysocephalus</name>
    <dbReference type="NCBI Taxonomy" id="3402493"/>
    <lineage>
        <taxon>Eukaryota</taxon>
        <taxon>Metazoa</taxon>
        <taxon>Ecdysozoa</taxon>
        <taxon>Arthropoda</taxon>
        <taxon>Hexapoda</taxon>
        <taxon>Insecta</taxon>
        <taxon>Pterygota</taxon>
        <taxon>Neoptera</taxon>
        <taxon>Endopterygota</taxon>
        <taxon>Coleoptera</taxon>
        <taxon>Polyphaga</taxon>
        <taxon>Cucujiformia</taxon>
        <taxon>Chrysomeloidea</taxon>
        <taxon>Chrysomelidae</taxon>
        <taxon>Galerucinae</taxon>
        <taxon>Alticini</taxon>
        <taxon>Psylliodes</taxon>
    </lineage>
</organism>
<dbReference type="Gene3D" id="3.40.50.1820">
    <property type="entry name" value="alpha/beta hydrolase"/>
    <property type="match status" value="1"/>
</dbReference>
<keyword evidence="5" id="KW-0325">Glycoprotein</keyword>
<dbReference type="AlphaFoldDB" id="A0A9P0G9G0"/>
<accession>A0A9P0G9G0</accession>
<dbReference type="InterPro" id="IPR002018">
    <property type="entry name" value="CarbesteraseB"/>
</dbReference>
<proteinExistence type="inferred from homology"/>
<dbReference type="PANTHER" id="PTHR43142">
    <property type="entry name" value="CARBOXYLIC ESTER HYDROLASE"/>
    <property type="match status" value="1"/>
</dbReference>
<dbReference type="PROSITE" id="PS00122">
    <property type="entry name" value="CARBOXYLESTERASE_B_1"/>
    <property type="match status" value="1"/>
</dbReference>
<evidence type="ECO:0000256" key="5">
    <source>
        <dbReference type="ARBA" id="ARBA00023180"/>
    </source>
</evidence>
<keyword evidence="2" id="KW-0719">Serine esterase</keyword>
<dbReference type="SUPFAM" id="SSF53474">
    <property type="entry name" value="alpha/beta-Hydrolases"/>
    <property type="match status" value="1"/>
</dbReference>
<protein>
    <recommendedName>
        <fullName evidence="6">Carboxylic ester hydrolase</fullName>
        <ecNumber evidence="6">3.1.1.-</ecNumber>
    </recommendedName>
</protein>
<reference evidence="8" key="1">
    <citation type="submission" date="2022-01" db="EMBL/GenBank/DDBJ databases">
        <authorList>
            <person name="King R."/>
        </authorList>
    </citation>
    <scope>NUCLEOTIDE SEQUENCE</scope>
</reference>
<keyword evidence="4" id="KW-1015">Disulfide bond</keyword>
<keyword evidence="9" id="KW-1185">Reference proteome</keyword>
<keyword evidence="3 6" id="KW-0378">Hydrolase</keyword>
<evidence type="ECO:0000256" key="1">
    <source>
        <dbReference type="ARBA" id="ARBA00005964"/>
    </source>
</evidence>
<sequence>MPENLVVSTSCGLVRGKIQKDYHGGTFYSFSGIPYAKAPVGELRFKAPKPAEPWQGTWDGTKEGWESPSVLIPTTFPLGKEDNCLHVNVYTKKINSSNNVKPVMVYFHGGSYFYGSNRSYLYGPDNLMIEDIVLVVVNFRLGILGFLSLNDPSLEIPGNAGLKDQVLALKWIQKNIHNFGGDPNNVTIFGESAGSSSVHLLVLSPLTKGLFHKAIMQSGCALNPWAMGRRNAKEVAKLMGYNADMDEKTFLEKFRKVSARSIVKAQFKMVDPFFASVIRPFGPVIEYPHDGAFLTEDPEEIMKSGKFNQIPMIIGYTSNEGLLFETLRKCRSEVYLPKNLEMDIPAFLNIPEKSDKAKEMAQKIEKYYYRGESISEDNIQIRYTLFGDIIFLQGIQKTIRLFKKHSSAPIYVYKMTVTSSLNFLKEFSQATFHNTLVVFTSINYWLRILPFNPFHKILFSIRNNLPKKALEGAAHGDDVFYLFSSMLAYDTEKGTKEDFYIHRFVKLWTNFAKYADPIPTTSDFFNNIKWNQVSDENIDNIFEIGTELRETKNLDRERILFLEKLYEEYAS</sequence>
<name>A0A9P0G9G0_9CUCU</name>
<dbReference type="InterPro" id="IPR019826">
    <property type="entry name" value="Carboxylesterase_B_AS"/>
</dbReference>
<feature type="domain" description="Carboxylesterase type B" evidence="7">
    <location>
        <begin position="5"/>
        <end position="557"/>
    </location>
</feature>
<gene>
    <name evidence="8" type="ORF">PSYICH_LOCUS2769</name>
</gene>
<dbReference type="InterPro" id="IPR029058">
    <property type="entry name" value="AB_hydrolase_fold"/>
</dbReference>
<dbReference type="Pfam" id="PF00135">
    <property type="entry name" value="COesterase"/>
    <property type="match status" value="1"/>
</dbReference>